<dbReference type="SMART" id="SM00515">
    <property type="entry name" value="eIF5C"/>
    <property type="match status" value="1"/>
</dbReference>
<dbReference type="AlphaFoldDB" id="A0A2K6SJY4"/>
<keyword evidence="4" id="KW-0010">Activator</keyword>
<evidence type="ECO:0000256" key="2">
    <source>
        <dbReference type="ARBA" id="ARBA00022845"/>
    </source>
</evidence>
<reference evidence="8" key="2">
    <citation type="submission" date="2025-09" db="UniProtKB">
        <authorList>
            <consortium name="Ensembl"/>
        </authorList>
    </citation>
    <scope>IDENTIFICATION</scope>
</reference>
<evidence type="ECO:0000256" key="3">
    <source>
        <dbReference type="ARBA" id="ARBA00023015"/>
    </source>
</evidence>
<proteinExistence type="inferred from homology"/>
<accession>A0A2K6SJY4</accession>
<feature type="compositionally biased region" description="Polar residues" evidence="6">
    <location>
        <begin position="28"/>
        <end position="47"/>
    </location>
</feature>
<dbReference type="Pfam" id="PF02020">
    <property type="entry name" value="W2"/>
    <property type="match status" value="1"/>
</dbReference>
<evidence type="ECO:0000259" key="7">
    <source>
        <dbReference type="PROSITE" id="PS51363"/>
    </source>
</evidence>
<dbReference type="GO" id="GO:0006446">
    <property type="term" value="P:regulation of translational initiation"/>
    <property type="evidence" value="ECO:0007669"/>
    <property type="project" value="Ensembl"/>
</dbReference>
<feature type="compositionally biased region" description="Low complexity" evidence="6">
    <location>
        <begin position="1"/>
        <end position="19"/>
    </location>
</feature>
<dbReference type="InterPro" id="IPR057397">
    <property type="entry name" value="HEAT_5MP1_2"/>
</dbReference>
<feature type="region of interest" description="Disordered" evidence="6">
    <location>
        <begin position="1"/>
        <end position="56"/>
    </location>
</feature>
<dbReference type="Ensembl" id="ENSSBOT00000024459.1">
    <property type="protein sequence ID" value="ENSSBOP00000007702.1"/>
    <property type="gene ID" value="ENSSBOG00000020710.1"/>
</dbReference>
<evidence type="ECO:0000256" key="5">
    <source>
        <dbReference type="ARBA" id="ARBA00023163"/>
    </source>
</evidence>
<reference evidence="8" key="1">
    <citation type="submission" date="2025-08" db="UniProtKB">
        <authorList>
            <consortium name="Ensembl"/>
        </authorList>
    </citation>
    <scope>IDENTIFICATION</scope>
</reference>
<dbReference type="Proteomes" id="UP000233220">
    <property type="component" value="Unplaced"/>
</dbReference>
<dbReference type="Pfam" id="PF25504">
    <property type="entry name" value="HEAT_5MP1_2"/>
    <property type="match status" value="1"/>
</dbReference>
<evidence type="ECO:0000256" key="1">
    <source>
        <dbReference type="ARBA" id="ARBA00008151"/>
    </source>
</evidence>
<dbReference type="GO" id="GO:0016020">
    <property type="term" value="C:membrane"/>
    <property type="evidence" value="ECO:0007669"/>
    <property type="project" value="TreeGrafter"/>
</dbReference>
<dbReference type="PROSITE" id="PS51363">
    <property type="entry name" value="W2"/>
    <property type="match status" value="1"/>
</dbReference>
<evidence type="ECO:0000313" key="9">
    <source>
        <dbReference type="Proteomes" id="UP000233220"/>
    </source>
</evidence>
<keyword evidence="3" id="KW-0805">Transcription regulation</keyword>
<evidence type="ECO:0000256" key="4">
    <source>
        <dbReference type="ARBA" id="ARBA00023159"/>
    </source>
</evidence>
<evidence type="ECO:0000313" key="8">
    <source>
        <dbReference type="Ensembl" id="ENSSBOP00000007702.1"/>
    </source>
</evidence>
<dbReference type="SUPFAM" id="SSF48371">
    <property type="entry name" value="ARM repeat"/>
    <property type="match status" value="1"/>
</dbReference>
<dbReference type="PANTHER" id="PTHR14208:SF0">
    <property type="entry name" value="EIF5-MIMIC PROTEIN 2"/>
    <property type="match status" value="1"/>
</dbReference>
<feature type="domain" description="W2" evidence="7">
    <location>
        <begin position="283"/>
        <end position="450"/>
    </location>
</feature>
<gene>
    <name evidence="8" type="primary">BZW1</name>
</gene>
<dbReference type="GO" id="GO:0005737">
    <property type="term" value="C:cytoplasm"/>
    <property type="evidence" value="ECO:0007669"/>
    <property type="project" value="Ensembl"/>
</dbReference>
<dbReference type="CDD" id="cd11560">
    <property type="entry name" value="W2_eIF5C_like"/>
    <property type="match status" value="1"/>
</dbReference>
<keyword evidence="5" id="KW-0804">Transcription</keyword>
<dbReference type="InterPro" id="IPR016024">
    <property type="entry name" value="ARM-type_fold"/>
</dbReference>
<dbReference type="InterPro" id="IPR051245">
    <property type="entry name" value="eIF5-mimic_regulator"/>
</dbReference>
<dbReference type="STRING" id="39432.ENSSBOP00000007702"/>
<keyword evidence="2" id="KW-0810">Translation regulation</keyword>
<name>A0A2K6SJY4_SAIBB</name>
<dbReference type="PANTHER" id="PTHR14208">
    <property type="entry name" value="BASIC LEUCINE ZIPPER AND W2 DOMAIN-CONTAINING PROTEIN"/>
    <property type="match status" value="1"/>
</dbReference>
<organism evidence="8 9">
    <name type="scientific">Saimiri boliviensis boliviensis</name>
    <name type="common">Bolivian squirrel monkey</name>
    <dbReference type="NCBI Taxonomy" id="39432"/>
    <lineage>
        <taxon>Eukaryota</taxon>
        <taxon>Metazoa</taxon>
        <taxon>Chordata</taxon>
        <taxon>Craniata</taxon>
        <taxon>Vertebrata</taxon>
        <taxon>Euteleostomi</taxon>
        <taxon>Mammalia</taxon>
        <taxon>Eutheria</taxon>
        <taxon>Euarchontoglires</taxon>
        <taxon>Primates</taxon>
        <taxon>Haplorrhini</taxon>
        <taxon>Platyrrhini</taxon>
        <taxon>Cebidae</taxon>
        <taxon>Saimiriinae</taxon>
        <taxon>Saimiri</taxon>
    </lineage>
</organism>
<evidence type="ECO:0000256" key="6">
    <source>
        <dbReference type="SAM" id="MobiDB-lite"/>
    </source>
</evidence>
<keyword evidence="9" id="KW-1185">Reference proteome</keyword>
<dbReference type="FunFam" id="1.25.40.180:FF:000006">
    <property type="entry name" value="Basic leucine zipper and W2 domain-containing protein 1"/>
    <property type="match status" value="1"/>
</dbReference>
<dbReference type="InterPro" id="IPR043510">
    <property type="entry name" value="W2_5MP1/2"/>
</dbReference>
<dbReference type="GeneTree" id="ENSGT00390000012561"/>
<protein>
    <submittedName>
        <fullName evidence="8">Basic leucine zipper and W2 domains 1</fullName>
    </submittedName>
</protein>
<sequence>MYRAAGAPARSASAPVVRSLRQPPPPTTGVSFMNNQKQQKPTLSGQRFKTRKRDEKERFDPTQFQDCIIQGLTETGTDLEAVAKFLDASGAKLDYRRYAETLFDILVAGGMLAPGGTLADDMMRTDVCVFAAQEDLETMQAFAQVFNKLIRRYKYLEKGIMYIVEKKKLGLERGMLNPSSSERNKLAMLTGVLLANGTLNASILNSLYNENLVKEGVSAAFAVKLFKSWINEKDINAVAASLRKVSMDNRLMELFPANKQSVEHFTKYFTEAGLKELSEYVRNQQTIGARKELQKELQEQMSRGDPFKDIILYVKEEMKKNNIPEPVVIGIVWSSVMSTVEWNKKEELVAEQAIKHLKQYSPLLAAFTTQGQSELTLLLKIQEYCYDNIHFMKAFQKIVVLFYKAEVLSEEPILKWYKDAHVAKGKSVFLEQMKKFVEWLKNAEEESESEAEEGD</sequence>
<dbReference type="InterPro" id="IPR003307">
    <property type="entry name" value="W2_domain"/>
</dbReference>
<comment type="similarity">
    <text evidence="1">Belongs to the BZW family.</text>
</comment>
<dbReference type="Gene3D" id="1.25.40.180">
    <property type="match status" value="1"/>
</dbReference>